<name>A0A7E4UV20_PANRE</name>
<accession>A0A7E4UV20</accession>
<dbReference type="Proteomes" id="UP000492821">
    <property type="component" value="Unassembled WGS sequence"/>
</dbReference>
<reference evidence="1" key="1">
    <citation type="journal article" date="2013" name="Genetics">
        <title>The draft genome and transcriptome of Panagrellus redivivus are shaped by the harsh demands of a free-living lifestyle.</title>
        <authorList>
            <person name="Srinivasan J."/>
            <person name="Dillman A.R."/>
            <person name="Macchietto M.G."/>
            <person name="Heikkinen L."/>
            <person name="Lakso M."/>
            <person name="Fracchia K.M."/>
            <person name="Antoshechkin I."/>
            <person name="Mortazavi A."/>
            <person name="Wong G."/>
            <person name="Sternberg P.W."/>
        </authorList>
    </citation>
    <scope>NUCLEOTIDE SEQUENCE [LARGE SCALE GENOMIC DNA]</scope>
    <source>
        <strain evidence="1">MT8872</strain>
    </source>
</reference>
<dbReference type="WBParaSite" id="Pan_g13150.t1">
    <property type="protein sequence ID" value="Pan_g13150.t1"/>
    <property type="gene ID" value="Pan_g13150"/>
</dbReference>
<proteinExistence type="predicted"/>
<evidence type="ECO:0000313" key="1">
    <source>
        <dbReference type="Proteomes" id="UP000492821"/>
    </source>
</evidence>
<sequence length="70" mass="7843">MLIFPNELPLQMSAGVRNEVVGTVALDDIAVQPRSKGLLLMRCNLFMVKLCIFVNRQDRYLSASCFAVIL</sequence>
<organism evidence="1 2">
    <name type="scientific">Panagrellus redivivus</name>
    <name type="common">Microworm</name>
    <dbReference type="NCBI Taxonomy" id="6233"/>
    <lineage>
        <taxon>Eukaryota</taxon>
        <taxon>Metazoa</taxon>
        <taxon>Ecdysozoa</taxon>
        <taxon>Nematoda</taxon>
        <taxon>Chromadorea</taxon>
        <taxon>Rhabditida</taxon>
        <taxon>Tylenchina</taxon>
        <taxon>Panagrolaimomorpha</taxon>
        <taxon>Panagrolaimoidea</taxon>
        <taxon>Panagrolaimidae</taxon>
        <taxon>Panagrellus</taxon>
    </lineage>
</organism>
<protein>
    <submittedName>
        <fullName evidence="2">Uncharacterized protein</fullName>
    </submittedName>
</protein>
<reference evidence="2" key="2">
    <citation type="submission" date="2020-10" db="UniProtKB">
        <authorList>
            <consortium name="WormBaseParasite"/>
        </authorList>
    </citation>
    <scope>IDENTIFICATION</scope>
</reference>
<dbReference type="AlphaFoldDB" id="A0A7E4UV20"/>
<evidence type="ECO:0000313" key="2">
    <source>
        <dbReference type="WBParaSite" id="Pan_g13150.t1"/>
    </source>
</evidence>
<keyword evidence="1" id="KW-1185">Reference proteome</keyword>